<reference evidence="10 11" key="1">
    <citation type="submission" date="2016-12" db="EMBL/GenBank/DDBJ databases">
        <authorList>
            <person name="Song W.-J."/>
            <person name="Kurnit D.M."/>
        </authorList>
    </citation>
    <scope>NUCLEOTIDE SEQUENCE [LARGE SCALE GENOMIC DNA]</scope>
    <source>
        <strain evidence="10 11">IMCC3135</strain>
    </source>
</reference>
<feature type="domain" description="ABC transmembrane type-1" evidence="9">
    <location>
        <begin position="89"/>
        <end position="294"/>
    </location>
</feature>
<evidence type="ECO:0000259" key="9">
    <source>
        <dbReference type="PROSITE" id="PS50928"/>
    </source>
</evidence>
<comment type="subcellular location">
    <subcellularLocation>
        <location evidence="1 8">Cell membrane</location>
        <topology evidence="1 8">Multi-pass membrane protein</topology>
    </subcellularLocation>
</comment>
<accession>A0A2Z2NRP2</accession>
<feature type="transmembrane region" description="Helical" evidence="8">
    <location>
        <begin position="275"/>
        <end position="297"/>
    </location>
</feature>
<keyword evidence="4" id="KW-1003">Cell membrane</keyword>
<dbReference type="Gene3D" id="1.10.3720.10">
    <property type="entry name" value="MetI-like"/>
    <property type="match status" value="1"/>
</dbReference>
<dbReference type="EMBL" id="CP018632">
    <property type="protein sequence ID" value="ASJ74033.1"/>
    <property type="molecule type" value="Genomic_DNA"/>
</dbReference>
<feature type="transmembrane region" description="Helical" evidence="8">
    <location>
        <begin position="221"/>
        <end position="242"/>
    </location>
</feature>
<keyword evidence="3 8" id="KW-0813">Transport</keyword>
<dbReference type="Proteomes" id="UP000250079">
    <property type="component" value="Chromosome"/>
</dbReference>
<evidence type="ECO:0000256" key="7">
    <source>
        <dbReference type="ARBA" id="ARBA00023136"/>
    </source>
</evidence>
<gene>
    <name evidence="10" type="primary">potH_1</name>
    <name evidence="10" type="ORF">IMCC3135_19770</name>
</gene>
<evidence type="ECO:0000256" key="2">
    <source>
        <dbReference type="ARBA" id="ARBA00007069"/>
    </source>
</evidence>
<keyword evidence="5 8" id="KW-0812">Transmembrane</keyword>
<dbReference type="InterPro" id="IPR000515">
    <property type="entry name" value="MetI-like"/>
</dbReference>
<evidence type="ECO:0000256" key="8">
    <source>
        <dbReference type="RuleBase" id="RU363032"/>
    </source>
</evidence>
<feature type="transmembrane region" description="Helical" evidence="8">
    <location>
        <begin position="32"/>
        <end position="53"/>
    </location>
</feature>
<keyword evidence="7 8" id="KW-0472">Membrane</keyword>
<proteinExistence type="inferred from homology"/>
<keyword evidence="11" id="KW-1185">Reference proteome</keyword>
<dbReference type="KEGG" id="gai:IMCC3135_19770"/>
<dbReference type="GO" id="GO:0055085">
    <property type="term" value="P:transmembrane transport"/>
    <property type="evidence" value="ECO:0007669"/>
    <property type="project" value="InterPro"/>
</dbReference>
<dbReference type="Pfam" id="PF00528">
    <property type="entry name" value="BPD_transp_1"/>
    <property type="match status" value="1"/>
</dbReference>
<comment type="similarity">
    <text evidence="2">Belongs to the binding-protein-dependent transport system permease family. CysTW subfamily.</text>
</comment>
<protein>
    <submittedName>
        <fullName evidence="10">Putrescine transport system permease protein PotH</fullName>
    </submittedName>
</protein>
<dbReference type="AlphaFoldDB" id="A0A2Z2NRP2"/>
<feature type="transmembrane region" description="Helical" evidence="8">
    <location>
        <begin position="88"/>
        <end position="113"/>
    </location>
</feature>
<dbReference type="GO" id="GO:0005886">
    <property type="term" value="C:plasma membrane"/>
    <property type="evidence" value="ECO:0007669"/>
    <property type="project" value="UniProtKB-SubCell"/>
</dbReference>
<dbReference type="OrthoDB" id="9795403at2"/>
<evidence type="ECO:0000256" key="4">
    <source>
        <dbReference type="ARBA" id="ARBA00022475"/>
    </source>
</evidence>
<evidence type="ECO:0000313" key="11">
    <source>
        <dbReference type="Proteomes" id="UP000250079"/>
    </source>
</evidence>
<evidence type="ECO:0000256" key="6">
    <source>
        <dbReference type="ARBA" id="ARBA00022989"/>
    </source>
</evidence>
<evidence type="ECO:0000256" key="5">
    <source>
        <dbReference type="ARBA" id="ARBA00022692"/>
    </source>
</evidence>
<dbReference type="PROSITE" id="PS50928">
    <property type="entry name" value="ABC_TM1"/>
    <property type="match status" value="1"/>
</dbReference>
<sequence length="310" mass="34022">MTRQSVLWTLLDKVESVALTLWPMKFRGATGYLFIAPALLLVGILLIGLGYMMEYSLHELDTATYRLKEAYSFGNYLFFAEQPVYLRILLRTLLAATLVTFFTLLLAFPYAYVMVRTQSALVRKLLLVSLFLPFFIGQVVRAYGWLIILGQQGIVNTLLVKMGLPTLDLIYNYGAVIFGLVQYMLPFAVLLIVPAVTAISEDMELAAESLGANWIRTFRHVVLPMARPGLVGAGIVVFTLTMTDFAMPEILGGGTTDFIASAIYDSFFQLSNSGLGAALSMVLVAIGSLLVALVFWLTGAGTLSIRSEAP</sequence>
<dbReference type="RefSeq" id="WP_088919126.1">
    <property type="nucleotide sequence ID" value="NZ_CP018632.1"/>
</dbReference>
<dbReference type="PANTHER" id="PTHR42929">
    <property type="entry name" value="INNER MEMBRANE ABC TRANSPORTER PERMEASE PROTEIN YDCU-RELATED-RELATED"/>
    <property type="match status" value="1"/>
</dbReference>
<dbReference type="SUPFAM" id="SSF161098">
    <property type="entry name" value="MetI-like"/>
    <property type="match status" value="1"/>
</dbReference>
<name>A0A2Z2NRP2_9GAMM</name>
<keyword evidence="6 8" id="KW-1133">Transmembrane helix</keyword>
<dbReference type="InterPro" id="IPR035906">
    <property type="entry name" value="MetI-like_sf"/>
</dbReference>
<organism evidence="10 11">
    <name type="scientific">Granulosicoccus antarcticus IMCC3135</name>
    <dbReference type="NCBI Taxonomy" id="1192854"/>
    <lineage>
        <taxon>Bacteria</taxon>
        <taxon>Pseudomonadati</taxon>
        <taxon>Pseudomonadota</taxon>
        <taxon>Gammaproteobacteria</taxon>
        <taxon>Chromatiales</taxon>
        <taxon>Granulosicoccaceae</taxon>
        <taxon>Granulosicoccus</taxon>
    </lineage>
</organism>
<evidence type="ECO:0000313" key="10">
    <source>
        <dbReference type="EMBL" id="ASJ74033.1"/>
    </source>
</evidence>
<dbReference type="CDD" id="cd06261">
    <property type="entry name" value="TM_PBP2"/>
    <property type="match status" value="1"/>
</dbReference>
<evidence type="ECO:0000256" key="1">
    <source>
        <dbReference type="ARBA" id="ARBA00004651"/>
    </source>
</evidence>
<feature type="transmembrane region" description="Helical" evidence="8">
    <location>
        <begin position="125"/>
        <end position="150"/>
    </location>
</feature>
<feature type="transmembrane region" description="Helical" evidence="8">
    <location>
        <begin position="170"/>
        <end position="200"/>
    </location>
</feature>
<dbReference type="PANTHER" id="PTHR42929:SF1">
    <property type="entry name" value="INNER MEMBRANE ABC TRANSPORTER PERMEASE PROTEIN YDCU-RELATED"/>
    <property type="match status" value="1"/>
</dbReference>
<evidence type="ECO:0000256" key="3">
    <source>
        <dbReference type="ARBA" id="ARBA00022448"/>
    </source>
</evidence>